<dbReference type="EMBL" id="KN822004">
    <property type="protein sequence ID" value="KIM70413.1"/>
    <property type="molecule type" value="Genomic_DNA"/>
</dbReference>
<reference evidence="2" key="3">
    <citation type="submission" date="2015-02" db="EMBL/GenBank/DDBJ databases">
        <title>Evolutionary Origins and Diversification of the Mycorrhizal Mutualists.</title>
        <authorList>
            <consortium name="DOE Joint Genome Institute"/>
            <consortium name="Mycorrhizal Genomics Consortium"/>
            <person name="Kohler A."/>
            <person name="Kuo A."/>
            <person name="Nagy L.G."/>
            <person name="Floudas D."/>
            <person name="Copeland A."/>
            <person name="Barry K.W."/>
            <person name="Cichocki N."/>
            <person name="Veneault-Fourrey C."/>
            <person name="LaButti K."/>
            <person name="Lindquist E.A."/>
            <person name="Lipzen A."/>
            <person name="Lundell T."/>
            <person name="Morin E."/>
            <person name="Murat C."/>
            <person name="Riley R."/>
            <person name="Ohm R."/>
            <person name="Sun H."/>
            <person name="Tunlid A."/>
            <person name="Henrissat B."/>
            <person name="Grigoriev I.V."/>
            <person name="Hibbett D.S."/>
            <person name="Martin F."/>
        </authorList>
    </citation>
    <scope>NUCLEOTIDE SEQUENCE</scope>
    <source>
        <strain evidence="2">Foug A</strain>
    </source>
</reference>
<dbReference type="AlphaFoldDB" id="A0A0C3AEJ2"/>
<keyword evidence="5" id="KW-1185">Reference proteome</keyword>
<evidence type="ECO:0000256" key="1">
    <source>
        <dbReference type="SAM" id="MobiDB-lite"/>
    </source>
</evidence>
<evidence type="ECO:0000313" key="4">
    <source>
        <dbReference type="EMBL" id="KIM70413.1"/>
    </source>
</evidence>
<accession>A0A0C3AEJ2</accession>
<sequence>MVLTPTPSLPMDDGHPHPLLLPMTTTSSTSKYTFFIFQSFIFSLPQLCPMTPSPASSDDDNGDSSPLAQPFPTTTTS</sequence>
<evidence type="ECO:0000313" key="2">
    <source>
        <dbReference type="EMBL" id="KIM63367.1"/>
    </source>
</evidence>
<gene>
    <name evidence="4" type="ORF">SCLCIDRAFT_1206540</name>
    <name evidence="3" type="ORF">SCLCIDRAFT_1213950</name>
    <name evidence="2" type="ORF">SCLCIDRAFT_1214257</name>
</gene>
<proteinExistence type="predicted"/>
<evidence type="ECO:0000313" key="3">
    <source>
        <dbReference type="EMBL" id="KIM63787.1"/>
    </source>
</evidence>
<dbReference type="HOGENOM" id="CLU_2639503_0_0_1"/>
<feature type="compositionally biased region" description="Polar residues" evidence="1">
    <location>
        <begin position="63"/>
        <end position="77"/>
    </location>
</feature>
<dbReference type="EMBL" id="KN822032">
    <property type="protein sequence ID" value="KIM63787.1"/>
    <property type="molecule type" value="Genomic_DNA"/>
</dbReference>
<protein>
    <submittedName>
        <fullName evidence="2">Uncharacterized protein</fullName>
    </submittedName>
</protein>
<reference evidence="2 5" key="1">
    <citation type="submission" date="2014-04" db="EMBL/GenBank/DDBJ databases">
        <authorList>
            <consortium name="DOE Joint Genome Institute"/>
            <person name="Kuo A."/>
            <person name="Kohler A."/>
            <person name="Nagy L.G."/>
            <person name="Floudas D."/>
            <person name="Copeland A."/>
            <person name="Barry K.W."/>
            <person name="Cichocki N."/>
            <person name="Veneault-Fourrey C."/>
            <person name="LaButti K."/>
            <person name="Lindquist E.A."/>
            <person name="Lipzen A."/>
            <person name="Lundell T."/>
            <person name="Morin E."/>
            <person name="Murat C."/>
            <person name="Sun H."/>
            <person name="Tunlid A."/>
            <person name="Henrissat B."/>
            <person name="Grigoriev I.V."/>
            <person name="Hibbett D.S."/>
            <person name="Martin F."/>
            <person name="Nordberg H.P."/>
            <person name="Cantor M.N."/>
            <person name="Hua S.X."/>
        </authorList>
    </citation>
    <scope>NUCLEOTIDE SEQUENCE [LARGE SCALE GENOMIC DNA]</scope>
    <source>
        <strain evidence="2 5">Foug A</strain>
    </source>
</reference>
<name>A0A0C3AEJ2_9AGAM</name>
<dbReference type="Proteomes" id="UP000053989">
    <property type="component" value="Unassembled WGS sequence"/>
</dbReference>
<evidence type="ECO:0000313" key="5">
    <source>
        <dbReference type="Proteomes" id="UP000053989"/>
    </source>
</evidence>
<organism evidence="2 5">
    <name type="scientific">Scleroderma citrinum Foug A</name>
    <dbReference type="NCBI Taxonomy" id="1036808"/>
    <lineage>
        <taxon>Eukaryota</taxon>
        <taxon>Fungi</taxon>
        <taxon>Dikarya</taxon>
        <taxon>Basidiomycota</taxon>
        <taxon>Agaricomycotina</taxon>
        <taxon>Agaricomycetes</taxon>
        <taxon>Agaricomycetidae</taxon>
        <taxon>Boletales</taxon>
        <taxon>Sclerodermatineae</taxon>
        <taxon>Sclerodermataceae</taxon>
        <taxon>Scleroderma</taxon>
    </lineage>
</organism>
<dbReference type="EMBL" id="KN822035">
    <property type="protein sequence ID" value="KIM63367.1"/>
    <property type="molecule type" value="Genomic_DNA"/>
</dbReference>
<reference evidence="5" key="2">
    <citation type="submission" date="2015-01" db="EMBL/GenBank/DDBJ databases">
        <title>Evolutionary Origins and Diversification of the Mycorrhizal Mutualists.</title>
        <authorList>
            <consortium name="DOE Joint Genome Institute"/>
            <consortium name="Mycorrhizal Genomics Consortium"/>
            <person name="Kohler A."/>
            <person name="Kuo A."/>
            <person name="Nagy L.G."/>
            <person name="Floudas D."/>
            <person name="Copeland A."/>
            <person name="Barry K.W."/>
            <person name="Cichocki N."/>
            <person name="Veneault-Fourrey C."/>
            <person name="LaButti K."/>
            <person name="Lindquist E.A."/>
            <person name="Lipzen A."/>
            <person name="Lundell T."/>
            <person name="Morin E."/>
            <person name="Murat C."/>
            <person name="Riley R."/>
            <person name="Ohm R."/>
            <person name="Sun H."/>
            <person name="Tunlid A."/>
            <person name="Henrissat B."/>
            <person name="Grigoriev I.V."/>
            <person name="Hibbett D.S."/>
            <person name="Martin F."/>
        </authorList>
    </citation>
    <scope>NUCLEOTIDE SEQUENCE [LARGE SCALE GENOMIC DNA]</scope>
    <source>
        <strain evidence="3 5">Foug A</strain>
    </source>
</reference>
<feature type="region of interest" description="Disordered" evidence="1">
    <location>
        <begin position="51"/>
        <end position="77"/>
    </location>
</feature>